<evidence type="ECO:0000256" key="7">
    <source>
        <dbReference type="ARBA" id="ARBA00047334"/>
    </source>
</evidence>
<feature type="binding site" evidence="10">
    <location>
        <position position="170"/>
    </location>
    <ligand>
        <name>2-[(2R,5Z)-2-carboxy-4-methylthiazol-5(2H)-ylidene]ethyl phosphate</name>
        <dbReference type="ChEBI" id="CHEBI:62899"/>
    </ligand>
</feature>
<evidence type="ECO:0000256" key="9">
    <source>
        <dbReference type="ARBA" id="ARBA00047883"/>
    </source>
</evidence>
<dbReference type="SUPFAM" id="SSF51391">
    <property type="entry name" value="Thiamin phosphate synthase"/>
    <property type="match status" value="1"/>
</dbReference>
<feature type="domain" description="Thiamine phosphate synthase/TenI" evidence="13">
    <location>
        <begin position="11"/>
        <end position="193"/>
    </location>
</feature>
<keyword evidence="3 10" id="KW-0808">Transferase</keyword>
<feature type="binding site" evidence="10">
    <location>
        <begin position="137"/>
        <end position="139"/>
    </location>
    <ligand>
        <name>2-[(2R,5Z)-2-carboxy-4-methylthiazol-5(2H)-ylidene]ethyl phosphate</name>
        <dbReference type="ChEBI" id="CHEBI:62899"/>
    </ligand>
</feature>
<evidence type="ECO:0000313" key="14">
    <source>
        <dbReference type="EMBL" id="GAB79116.1"/>
    </source>
</evidence>
<dbReference type="GO" id="GO:0009228">
    <property type="term" value="P:thiamine biosynthetic process"/>
    <property type="evidence" value="ECO:0007669"/>
    <property type="project" value="UniProtKB-KW"/>
</dbReference>
<dbReference type="InterPro" id="IPR036206">
    <property type="entry name" value="ThiamineP_synth_sf"/>
</dbReference>
<dbReference type="Pfam" id="PF02581">
    <property type="entry name" value="TMP-TENI"/>
    <property type="match status" value="1"/>
</dbReference>
<comment type="caution">
    <text evidence="14">The sequence shown here is derived from an EMBL/GenBank/DDBJ whole genome shotgun (WGS) entry which is preliminary data.</text>
</comment>
<evidence type="ECO:0000256" key="2">
    <source>
        <dbReference type="ARBA" id="ARBA00005165"/>
    </source>
</evidence>
<feature type="binding site" evidence="10">
    <location>
        <position position="110"/>
    </location>
    <ligand>
        <name>4-amino-2-methyl-5-(diphosphooxymethyl)pyrimidine</name>
        <dbReference type="ChEBI" id="CHEBI:57841"/>
    </ligand>
</feature>
<dbReference type="GO" id="GO:0009229">
    <property type="term" value="P:thiamine diphosphate biosynthetic process"/>
    <property type="evidence" value="ECO:0007669"/>
    <property type="project" value="UniProtKB-UniRule"/>
</dbReference>
<dbReference type="GO" id="GO:0005737">
    <property type="term" value="C:cytoplasm"/>
    <property type="evidence" value="ECO:0007669"/>
    <property type="project" value="TreeGrafter"/>
</dbReference>
<evidence type="ECO:0000256" key="12">
    <source>
        <dbReference type="RuleBase" id="RU004253"/>
    </source>
</evidence>
<comment type="caution">
    <text evidence="10">Lacks conserved residue(s) required for the propagation of feature annotation.</text>
</comment>
<comment type="similarity">
    <text evidence="10 11">Belongs to the thiamine-phosphate synthase family.</text>
</comment>
<evidence type="ECO:0000259" key="13">
    <source>
        <dbReference type="Pfam" id="PF02581"/>
    </source>
</evidence>
<dbReference type="AlphaFoldDB" id="K6UNN4"/>
<comment type="catalytic activity">
    <reaction evidence="8 10 11">
        <text>2-(2-carboxy-4-methylthiazol-5-yl)ethyl phosphate + 4-amino-2-methyl-5-(diphosphooxymethyl)pyrimidine + 2 H(+) = thiamine phosphate + CO2 + diphosphate</text>
        <dbReference type="Rhea" id="RHEA:47848"/>
        <dbReference type="ChEBI" id="CHEBI:15378"/>
        <dbReference type="ChEBI" id="CHEBI:16526"/>
        <dbReference type="ChEBI" id="CHEBI:33019"/>
        <dbReference type="ChEBI" id="CHEBI:37575"/>
        <dbReference type="ChEBI" id="CHEBI:57841"/>
        <dbReference type="ChEBI" id="CHEBI:62890"/>
        <dbReference type="EC" id="2.5.1.3"/>
    </reaction>
</comment>
<dbReference type="PANTHER" id="PTHR20857">
    <property type="entry name" value="THIAMINE-PHOSPHATE PYROPHOSPHORYLASE"/>
    <property type="match status" value="1"/>
</dbReference>
<dbReference type="GO" id="GO:0004789">
    <property type="term" value="F:thiamine-phosphate diphosphorylase activity"/>
    <property type="evidence" value="ECO:0007669"/>
    <property type="project" value="UniProtKB-UniRule"/>
</dbReference>
<sequence>MAQMTLTDARLYLCTDARTSPEDLRAFARACYAGGVDIIQLRDKKIDGSDQLAALAIVTEEARRSGRLVAANDRADVAFLAEADVLHVGQGDLAPAAARRIVPTAIIGRSTHSEAQMRDAAADDDVDYFCTGPVWPTPTKPGRPAVGLDLVRAAADHVGSTGKPWFAIGGIDIDTIDSVVEAGATRVVVVRALTGTDDVAGAARRLRSRLP</sequence>
<feature type="binding site" evidence="10">
    <location>
        <position position="140"/>
    </location>
    <ligand>
        <name>4-amino-2-methyl-5-(diphosphooxymethyl)pyrimidine</name>
        <dbReference type="ChEBI" id="CHEBI:57841"/>
    </ligand>
</feature>
<dbReference type="Gene3D" id="3.20.20.70">
    <property type="entry name" value="Aldolase class I"/>
    <property type="match status" value="1"/>
</dbReference>
<comment type="cofactor">
    <cofactor evidence="10">
        <name>Mg(2+)</name>
        <dbReference type="ChEBI" id="CHEBI:18420"/>
    </cofactor>
    <text evidence="10">Binds 1 Mg(2+) ion per subunit.</text>
</comment>
<evidence type="ECO:0000256" key="1">
    <source>
        <dbReference type="ARBA" id="ARBA00003814"/>
    </source>
</evidence>
<gene>
    <name evidence="10 14" type="primary">thiE</name>
    <name evidence="14" type="ORF">AUCHE_19_00200</name>
</gene>
<feature type="binding site" evidence="10">
    <location>
        <position position="72"/>
    </location>
    <ligand>
        <name>4-amino-2-methyl-5-(diphosphooxymethyl)pyrimidine</name>
        <dbReference type="ChEBI" id="CHEBI:57841"/>
    </ligand>
</feature>
<protein>
    <recommendedName>
        <fullName evidence="10">Thiamine-phosphate synthase</fullName>
        <shortName evidence="10">TP synthase</shortName>
        <shortName evidence="10">TPS</shortName>
        <ecNumber evidence="10">2.5.1.3</ecNumber>
    </recommendedName>
    <alternativeName>
        <fullName evidence="10">Thiamine-phosphate pyrophosphorylase</fullName>
        <shortName evidence="10">TMP pyrophosphorylase</shortName>
        <shortName evidence="10">TMP-PPase</shortName>
    </alternativeName>
</protein>
<keyword evidence="6 10" id="KW-0784">Thiamine biosynthesis</keyword>
<organism evidence="14 15">
    <name type="scientific">Austwickia chelonae NBRC 105200</name>
    <dbReference type="NCBI Taxonomy" id="1184607"/>
    <lineage>
        <taxon>Bacteria</taxon>
        <taxon>Bacillati</taxon>
        <taxon>Actinomycetota</taxon>
        <taxon>Actinomycetes</taxon>
        <taxon>Micrococcales</taxon>
        <taxon>Dermatophilaceae</taxon>
        <taxon>Austwickia</taxon>
    </lineage>
</organism>
<dbReference type="UniPathway" id="UPA00060">
    <property type="reaction ID" value="UER00141"/>
</dbReference>
<comment type="catalytic activity">
    <reaction evidence="9 10 11">
        <text>2-[(2R,5Z)-2-carboxy-4-methylthiazol-5(2H)-ylidene]ethyl phosphate + 4-amino-2-methyl-5-(diphosphooxymethyl)pyrimidine + 2 H(+) = thiamine phosphate + CO2 + diphosphate</text>
        <dbReference type="Rhea" id="RHEA:47844"/>
        <dbReference type="ChEBI" id="CHEBI:15378"/>
        <dbReference type="ChEBI" id="CHEBI:16526"/>
        <dbReference type="ChEBI" id="CHEBI:33019"/>
        <dbReference type="ChEBI" id="CHEBI:37575"/>
        <dbReference type="ChEBI" id="CHEBI:57841"/>
        <dbReference type="ChEBI" id="CHEBI:62899"/>
        <dbReference type="EC" id="2.5.1.3"/>
    </reaction>
</comment>
<dbReference type="HAMAP" id="MF_00097">
    <property type="entry name" value="TMP_synthase"/>
    <property type="match status" value="1"/>
</dbReference>
<dbReference type="EC" id="2.5.1.3" evidence="10"/>
<keyword evidence="5 10" id="KW-0460">Magnesium</keyword>
<feature type="binding site" evidence="10">
    <location>
        <position position="92"/>
    </location>
    <ligand>
        <name>Mg(2+)</name>
        <dbReference type="ChEBI" id="CHEBI:18420"/>
    </ligand>
</feature>
<dbReference type="STRING" id="100225.SAMN05421595_2976"/>
<dbReference type="CDD" id="cd00564">
    <property type="entry name" value="TMP_TenI"/>
    <property type="match status" value="1"/>
</dbReference>
<comment type="catalytic activity">
    <reaction evidence="7 10 11">
        <text>4-methyl-5-(2-phosphooxyethyl)-thiazole + 4-amino-2-methyl-5-(diphosphooxymethyl)pyrimidine + H(+) = thiamine phosphate + diphosphate</text>
        <dbReference type="Rhea" id="RHEA:22328"/>
        <dbReference type="ChEBI" id="CHEBI:15378"/>
        <dbReference type="ChEBI" id="CHEBI:33019"/>
        <dbReference type="ChEBI" id="CHEBI:37575"/>
        <dbReference type="ChEBI" id="CHEBI:57841"/>
        <dbReference type="ChEBI" id="CHEBI:58296"/>
        <dbReference type="EC" id="2.5.1.3"/>
    </reaction>
</comment>
<dbReference type="NCBIfam" id="TIGR00693">
    <property type="entry name" value="thiE"/>
    <property type="match status" value="1"/>
</dbReference>
<evidence type="ECO:0000313" key="15">
    <source>
        <dbReference type="Proteomes" id="UP000008495"/>
    </source>
</evidence>
<feature type="binding site" evidence="10">
    <location>
        <begin position="40"/>
        <end position="44"/>
    </location>
    <ligand>
        <name>4-amino-2-methyl-5-(diphosphooxymethyl)pyrimidine</name>
        <dbReference type="ChEBI" id="CHEBI:57841"/>
    </ligand>
</feature>
<keyword evidence="4 10" id="KW-0479">Metal-binding</keyword>
<evidence type="ECO:0000256" key="10">
    <source>
        <dbReference type="HAMAP-Rule" id="MF_00097"/>
    </source>
</evidence>
<proteinExistence type="inferred from homology"/>
<comment type="function">
    <text evidence="1 10">Condenses 4-methyl-5-(beta-hydroxyethyl)thiazole monophosphate (THZ-P) and 2-methyl-4-amino-5-hydroxymethyl pyrimidine pyrophosphate (HMP-PP) to form thiamine monophosphate (TMP).</text>
</comment>
<dbReference type="InterPro" id="IPR022998">
    <property type="entry name" value="ThiamineP_synth_TenI"/>
</dbReference>
<dbReference type="EMBL" id="BAGZ01000019">
    <property type="protein sequence ID" value="GAB79116.1"/>
    <property type="molecule type" value="Genomic_DNA"/>
</dbReference>
<name>K6UNN4_9MICO</name>
<dbReference type="eggNOG" id="COG0352">
    <property type="taxonomic scope" value="Bacteria"/>
</dbReference>
<evidence type="ECO:0000256" key="6">
    <source>
        <dbReference type="ARBA" id="ARBA00022977"/>
    </source>
</evidence>
<comment type="pathway">
    <text evidence="2 10 12">Cofactor biosynthesis; thiamine diphosphate biosynthesis; thiamine phosphate from 4-amino-2-methyl-5-diphosphomethylpyrimidine and 4-methyl-5-(2-phosphoethyl)-thiazole: step 1/1.</text>
</comment>
<accession>K6UNN4</accession>
<dbReference type="InterPro" id="IPR013785">
    <property type="entry name" value="Aldolase_TIM"/>
</dbReference>
<dbReference type="GO" id="GO:0000287">
    <property type="term" value="F:magnesium ion binding"/>
    <property type="evidence" value="ECO:0007669"/>
    <property type="project" value="UniProtKB-UniRule"/>
</dbReference>
<dbReference type="Proteomes" id="UP000008495">
    <property type="component" value="Unassembled WGS sequence"/>
</dbReference>
<keyword evidence="15" id="KW-1185">Reference proteome</keyword>
<evidence type="ECO:0000256" key="4">
    <source>
        <dbReference type="ARBA" id="ARBA00022723"/>
    </source>
</evidence>
<reference evidence="14 15" key="1">
    <citation type="submission" date="2012-08" db="EMBL/GenBank/DDBJ databases">
        <title>Whole genome shotgun sequence of Austwickia chelonae NBRC 105200.</title>
        <authorList>
            <person name="Yoshida I."/>
            <person name="Hosoyama A."/>
            <person name="Tsuchikane K."/>
            <person name="Katsumata H."/>
            <person name="Ando Y."/>
            <person name="Ohji S."/>
            <person name="Hamada M."/>
            <person name="Tamura T."/>
            <person name="Yamazoe A."/>
            <person name="Yamazaki S."/>
            <person name="Fujita N."/>
        </authorList>
    </citation>
    <scope>NUCLEOTIDE SEQUENCE [LARGE SCALE GENOMIC DNA]</scope>
    <source>
        <strain evidence="14 15">NBRC 105200</strain>
    </source>
</reference>
<evidence type="ECO:0000256" key="3">
    <source>
        <dbReference type="ARBA" id="ARBA00022679"/>
    </source>
</evidence>
<dbReference type="InterPro" id="IPR034291">
    <property type="entry name" value="TMP_synthase"/>
</dbReference>
<dbReference type="PANTHER" id="PTHR20857:SF15">
    <property type="entry name" value="THIAMINE-PHOSPHATE SYNTHASE"/>
    <property type="match status" value="1"/>
</dbReference>
<evidence type="ECO:0000256" key="11">
    <source>
        <dbReference type="RuleBase" id="RU003826"/>
    </source>
</evidence>
<feature type="binding site" evidence="10">
    <location>
        <position position="73"/>
    </location>
    <ligand>
        <name>Mg(2+)</name>
        <dbReference type="ChEBI" id="CHEBI:18420"/>
    </ligand>
</feature>
<evidence type="ECO:0000256" key="5">
    <source>
        <dbReference type="ARBA" id="ARBA00022842"/>
    </source>
</evidence>
<evidence type="ECO:0000256" key="8">
    <source>
        <dbReference type="ARBA" id="ARBA00047851"/>
    </source>
</evidence>